<dbReference type="EMBL" id="BKCJ010193494">
    <property type="protein sequence ID" value="GEY61232.1"/>
    <property type="molecule type" value="Genomic_DNA"/>
</dbReference>
<keyword evidence="1" id="KW-0695">RNA-directed DNA polymerase</keyword>
<gene>
    <name evidence="1" type="ORF">Tci_433206</name>
</gene>
<protein>
    <submittedName>
        <fullName evidence="1">RNA-directed DNA polymerase, eukaryota, reverse transcriptase zinc-binding domain protein</fullName>
    </submittedName>
</protein>
<proteinExistence type="predicted"/>
<sequence>VGGNMSRVQAWTEVVDKVKSRLSNWKMKSLSIGESLWARVIKAVYGDDRQVGKVSRAGSRSCLRNIINEVRILSNQGIKVLDYMRIKLGNGESTAFWDDNWIGGKVLKYSFPRIYALETEKEVTVNSKMSDTMLKNSICRSIRGGVEQVLFNELSDMLQSVSFMPYSDRWVWSLEGSGEFSVASIQKIIDDNRLSTVDTRTLWIKYVPIKVNVLAWKIKIGALPTRFNISCRGIDIDSILCPIQTTGILHGGMVQPTMTIWVWSLEGSGEFSVASIWKIINDNRRSTVDTRTLWIKYVPIKVDLDEVEKVAAEWSTFMFLMNGEVVDKVMGANR</sequence>
<dbReference type="CDD" id="cd02947">
    <property type="entry name" value="TRX_family"/>
    <property type="match status" value="1"/>
</dbReference>
<keyword evidence="1" id="KW-0548">Nucleotidyltransferase</keyword>
<evidence type="ECO:0000313" key="1">
    <source>
        <dbReference type="EMBL" id="GEY61232.1"/>
    </source>
</evidence>
<dbReference type="GO" id="GO:0003964">
    <property type="term" value="F:RNA-directed DNA polymerase activity"/>
    <property type="evidence" value="ECO:0007669"/>
    <property type="project" value="UniProtKB-KW"/>
</dbReference>
<organism evidence="1">
    <name type="scientific">Tanacetum cinerariifolium</name>
    <name type="common">Dalmatian daisy</name>
    <name type="synonym">Chrysanthemum cinerariifolium</name>
    <dbReference type="NCBI Taxonomy" id="118510"/>
    <lineage>
        <taxon>Eukaryota</taxon>
        <taxon>Viridiplantae</taxon>
        <taxon>Streptophyta</taxon>
        <taxon>Embryophyta</taxon>
        <taxon>Tracheophyta</taxon>
        <taxon>Spermatophyta</taxon>
        <taxon>Magnoliopsida</taxon>
        <taxon>eudicotyledons</taxon>
        <taxon>Gunneridae</taxon>
        <taxon>Pentapetalae</taxon>
        <taxon>asterids</taxon>
        <taxon>campanulids</taxon>
        <taxon>Asterales</taxon>
        <taxon>Asteraceae</taxon>
        <taxon>Asteroideae</taxon>
        <taxon>Anthemideae</taxon>
        <taxon>Anthemidinae</taxon>
        <taxon>Tanacetum</taxon>
    </lineage>
</organism>
<accession>A0A699HT24</accession>
<feature type="non-terminal residue" evidence="1">
    <location>
        <position position="1"/>
    </location>
</feature>
<name>A0A699HT24_TANCI</name>
<reference evidence="1" key="1">
    <citation type="journal article" date="2019" name="Sci. Rep.">
        <title>Draft genome of Tanacetum cinerariifolium, the natural source of mosquito coil.</title>
        <authorList>
            <person name="Yamashiro T."/>
            <person name="Shiraishi A."/>
            <person name="Satake H."/>
            <person name="Nakayama K."/>
        </authorList>
    </citation>
    <scope>NUCLEOTIDE SEQUENCE</scope>
</reference>
<dbReference type="AlphaFoldDB" id="A0A699HT24"/>
<dbReference type="PANTHER" id="PTHR36617">
    <property type="entry name" value="PROTEIN, PUTATIVE-RELATED"/>
    <property type="match status" value="1"/>
</dbReference>
<keyword evidence="1" id="KW-0808">Transferase</keyword>
<comment type="caution">
    <text evidence="1">The sequence shown here is derived from an EMBL/GenBank/DDBJ whole genome shotgun (WGS) entry which is preliminary data.</text>
</comment>
<dbReference type="PANTHER" id="PTHR36617:SF16">
    <property type="entry name" value="OS04G0516500 PROTEIN"/>
    <property type="match status" value="1"/>
</dbReference>